<dbReference type="AlphaFoldDB" id="A0A366KN41"/>
<keyword evidence="1" id="KW-1133">Transmembrane helix</keyword>
<accession>A0A366KN41</accession>
<keyword evidence="3" id="KW-1185">Reference proteome</keyword>
<evidence type="ECO:0000256" key="1">
    <source>
        <dbReference type="SAM" id="Phobius"/>
    </source>
</evidence>
<evidence type="ECO:0000313" key="3">
    <source>
        <dbReference type="Proteomes" id="UP000252081"/>
    </source>
</evidence>
<dbReference type="EMBL" id="QNQU01000026">
    <property type="protein sequence ID" value="RBQ03086.1"/>
    <property type="molecule type" value="Genomic_DNA"/>
</dbReference>
<comment type="caution">
    <text evidence="2">The sequence shown here is derived from an EMBL/GenBank/DDBJ whole genome shotgun (WGS) entry which is preliminary data.</text>
</comment>
<evidence type="ECO:0000313" key="2">
    <source>
        <dbReference type="EMBL" id="RBQ03086.1"/>
    </source>
</evidence>
<gene>
    <name evidence="2" type="ORF">DRW42_23675</name>
</gene>
<sequence length="192" mass="22071">MKKKNIKLPLIYSGGLPRSYFLPPWRSIIIGTIFICMGIAVTFGMVNYNLPFWSVLQRILISFEDLGSFLMSILMLFFKLLFFIGGYFYIRFAKGIERARLDDKGFYFRAIPAGSRLDKISLDVGKLTFMPYKEIEDVTVKKSFFSGHQLVLKTKGENQTLTALGVLGESEKREIVDIIHERIQSGKEHLRI</sequence>
<dbReference type="RefSeq" id="WP_113951348.1">
    <property type="nucleotide sequence ID" value="NZ_QNQU01000026.1"/>
</dbReference>
<evidence type="ECO:0008006" key="4">
    <source>
        <dbReference type="Google" id="ProtNLM"/>
    </source>
</evidence>
<protein>
    <recommendedName>
        <fullName evidence="4">DUF304 domain-containing protein</fullName>
    </recommendedName>
</protein>
<proteinExistence type="predicted"/>
<keyword evidence="1" id="KW-0472">Membrane</keyword>
<reference evidence="2 3" key="1">
    <citation type="submission" date="2018-07" db="EMBL/GenBank/DDBJ databases">
        <title>A draft genome of a endophytic bacteria, a new species of Pedobacter.</title>
        <authorList>
            <person name="Zhang Z.D."/>
            <person name="Chen Z.J."/>
        </authorList>
    </citation>
    <scope>NUCLEOTIDE SEQUENCE [LARGE SCALE GENOMIC DNA]</scope>
    <source>
        <strain evidence="2 3">RS10</strain>
    </source>
</reference>
<name>A0A366KN41_9SPHI</name>
<organism evidence="2 3">
    <name type="scientific">Pedobacter miscanthi</name>
    <dbReference type="NCBI Taxonomy" id="2259170"/>
    <lineage>
        <taxon>Bacteria</taxon>
        <taxon>Pseudomonadati</taxon>
        <taxon>Bacteroidota</taxon>
        <taxon>Sphingobacteriia</taxon>
        <taxon>Sphingobacteriales</taxon>
        <taxon>Sphingobacteriaceae</taxon>
        <taxon>Pedobacter</taxon>
    </lineage>
</organism>
<dbReference type="Proteomes" id="UP000252081">
    <property type="component" value="Unassembled WGS sequence"/>
</dbReference>
<dbReference type="OrthoDB" id="706213at2"/>
<feature type="transmembrane region" description="Helical" evidence="1">
    <location>
        <begin position="28"/>
        <end position="48"/>
    </location>
</feature>
<feature type="transmembrane region" description="Helical" evidence="1">
    <location>
        <begin position="68"/>
        <end position="90"/>
    </location>
</feature>
<keyword evidence="1" id="KW-0812">Transmembrane</keyword>